<sequence length="357" mass="40488">MKISVGVRDADEELLLKHREITLAGKRVETPTKSINKALAAEGFNEIFKNIDLKKIHKIKSDASEEQKFNKGILSSCSNESLNFAFISYSDEIIPNSEDMEVIADVQYAYSDAAIVPLCPRIISKNTGENLFCKFTDFVREYLRIVETLNNKSVLGLIPTKLPRQYVPRILDIYYTHDITSFVLDSDGSALYSNLSWLKSLQRKLYDLGILEEGFLYNINSGEGKFLKNANTVLAKDFIAITMGIDVIGTNHIPPPVSTDGWIKIKQSRNHGPRLFDPITYGYVRKPDISLPDAKKINIVRKYNETQQVKQILHEHNTVVDYIREKEQIAANDVISKGAEIRKFVLSPGRQKSLFDK</sequence>
<proteinExistence type="predicted"/>
<gene>
    <name evidence="1" type="ORF">DIC75_03955</name>
</gene>
<dbReference type="Proteomes" id="UP001523230">
    <property type="component" value="Unassembled WGS sequence"/>
</dbReference>
<organism evidence="1 2">
    <name type="scientific">Methanoculleus oceani</name>
    <dbReference type="NCBI Taxonomy" id="2184756"/>
    <lineage>
        <taxon>Archaea</taxon>
        <taxon>Methanobacteriati</taxon>
        <taxon>Methanobacteriota</taxon>
        <taxon>Stenosarchaea group</taxon>
        <taxon>Methanomicrobia</taxon>
        <taxon>Methanomicrobiales</taxon>
        <taxon>Methanomicrobiaceae</taxon>
        <taxon>Methanoculleus</taxon>
    </lineage>
</organism>
<accession>A0ABD4TEH4</accession>
<name>A0ABD4TEH4_9EURY</name>
<dbReference type="AlphaFoldDB" id="A0ABD4TEH4"/>
<comment type="caution">
    <text evidence="1">The sequence shown here is derived from an EMBL/GenBank/DDBJ whole genome shotgun (WGS) entry which is preliminary data.</text>
</comment>
<reference evidence="1 2" key="1">
    <citation type="submission" date="2018-05" db="EMBL/GenBank/DDBJ databases">
        <title>Isolation and characterization of genus Methanoculleus species and their viruses from deep sea marine sediment offshore southwestern Taiwan.</title>
        <authorList>
            <person name="Wei W.-H."/>
            <person name="Chen W.-C."/>
            <person name="Lai M.-C."/>
            <person name="Chen S.-C."/>
        </authorList>
    </citation>
    <scope>NUCLEOTIDE SEQUENCE [LARGE SCALE GENOMIC DNA]</scope>
    <source>
        <strain evidence="1 2">CWC-02</strain>
    </source>
</reference>
<protein>
    <submittedName>
        <fullName evidence="1">Uncharacterized protein</fullName>
    </submittedName>
</protein>
<keyword evidence="2" id="KW-1185">Reference proteome</keyword>
<evidence type="ECO:0000313" key="2">
    <source>
        <dbReference type="Proteomes" id="UP001523230"/>
    </source>
</evidence>
<evidence type="ECO:0000313" key="1">
    <source>
        <dbReference type="EMBL" id="MCM2465471.1"/>
    </source>
</evidence>
<dbReference type="EMBL" id="QFDM01000001">
    <property type="protein sequence ID" value="MCM2465471.1"/>
    <property type="molecule type" value="Genomic_DNA"/>
</dbReference>
<dbReference type="RefSeq" id="WP_250986703.1">
    <property type="nucleotide sequence ID" value="NZ_QFDM01000001.1"/>
</dbReference>